<proteinExistence type="predicted"/>
<accession>A0A5B7IK97</accession>
<feature type="region of interest" description="Disordered" evidence="1">
    <location>
        <begin position="1"/>
        <end position="61"/>
    </location>
</feature>
<dbReference type="EMBL" id="VSRR010060636">
    <property type="protein sequence ID" value="MPC82755.1"/>
    <property type="molecule type" value="Genomic_DNA"/>
</dbReference>
<comment type="caution">
    <text evidence="2">The sequence shown here is derived from an EMBL/GenBank/DDBJ whole genome shotgun (WGS) entry which is preliminary data.</text>
</comment>
<feature type="compositionally biased region" description="Gly residues" evidence="1">
    <location>
        <begin position="50"/>
        <end position="61"/>
    </location>
</feature>
<dbReference type="Proteomes" id="UP000324222">
    <property type="component" value="Unassembled WGS sequence"/>
</dbReference>
<name>A0A5B7IK97_PORTR</name>
<reference evidence="2 3" key="1">
    <citation type="submission" date="2019-05" db="EMBL/GenBank/DDBJ databases">
        <title>Another draft genome of Portunus trituberculatus and its Hox gene families provides insights of decapod evolution.</title>
        <authorList>
            <person name="Jeong J.-H."/>
            <person name="Song I."/>
            <person name="Kim S."/>
            <person name="Choi T."/>
            <person name="Kim D."/>
            <person name="Ryu S."/>
            <person name="Kim W."/>
        </authorList>
    </citation>
    <scope>NUCLEOTIDE SEQUENCE [LARGE SCALE GENOMIC DNA]</scope>
    <source>
        <tissue evidence="2">Muscle</tissue>
    </source>
</reference>
<sequence>MSRRHGNQQGVPLHKHKHPSTLTTTTRTWPPTPLESRPKHHRTSIHKGVAGLGGCGKSRSS</sequence>
<organism evidence="2 3">
    <name type="scientific">Portunus trituberculatus</name>
    <name type="common">Swimming crab</name>
    <name type="synonym">Neptunus trituberculatus</name>
    <dbReference type="NCBI Taxonomy" id="210409"/>
    <lineage>
        <taxon>Eukaryota</taxon>
        <taxon>Metazoa</taxon>
        <taxon>Ecdysozoa</taxon>
        <taxon>Arthropoda</taxon>
        <taxon>Crustacea</taxon>
        <taxon>Multicrustacea</taxon>
        <taxon>Malacostraca</taxon>
        <taxon>Eumalacostraca</taxon>
        <taxon>Eucarida</taxon>
        <taxon>Decapoda</taxon>
        <taxon>Pleocyemata</taxon>
        <taxon>Brachyura</taxon>
        <taxon>Eubrachyura</taxon>
        <taxon>Portunoidea</taxon>
        <taxon>Portunidae</taxon>
        <taxon>Portuninae</taxon>
        <taxon>Portunus</taxon>
    </lineage>
</organism>
<feature type="compositionally biased region" description="Low complexity" evidence="1">
    <location>
        <begin position="20"/>
        <end position="29"/>
    </location>
</feature>
<evidence type="ECO:0000256" key="1">
    <source>
        <dbReference type="SAM" id="MobiDB-lite"/>
    </source>
</evidence>
<keyword evidence="3" id="KW-1185">Reference proteome</keyword>
<evidence type="ECO:0000313" key="2">
    <source>
        <dbReference type="EMBL" id="MPC82755.1"/>
    </source>
</evidence>
<evidence type="ECO:0000313" key="3">
    <source>
        <dbReference type="Proteomes" id="UP000324222"/>
    </source>
</evidence>
<dbReference type="AlphaFoldDB" id="A0A5B7IK97"/>
<gene>
    <name evidence="2" type="ORF">E2C01_077437</name>
</gene>
<protein>
    <submittedName>
        <fullName evidence="2">Uncharacterized protein</fullName>
    </submittedName>
</protein>